<evidence type="ECO:0000313" key="5">
    <source>
        <dbReference type="Proteomes" id="UP000316095"/>
    </source>
</evidence>
<dbReference type="RefSeq" id="WP_146505131.1">
    <property type="nucleotide sequence ID" value="NZ_SJPG01000001.1"/>
</dbReference>
<feature type="domain" description="Tll0287-like" evidence="3">
    <location>
        <begin position="71"/>
        <end position="171"/>
    </location>
</feature>
<keyword evidence="2" id="KW-0732">Signal</keyword>
<dbReference type="AlphaFoldDB" id="A0A5C5XKB0"/>
<dbReference type="InterPro" id="IPR021796">
    <property type="entry name" value="Tll0287-like_dom"/>
</dbReference>
<proteinExistence type="predicted"/>
<dbReference type="Pfam" id="PF11845">
    <property type="entry name" value="Tll0287-like"/>
    <property type="match status" value="1"/>
</dbReference>
<feature type="compositionally biased region" description="Polar residues" evidence="1">
    <location>
        <begin position="31"/>
        <end position="40"/>
    </location>
</feature>
<protein>
    <recommendedName>
        <fullName evidence="3">Tll0287-like domain-containing protein</fullName>
    </recommendedName>
</protein>
<evidence type="ECO:0000256" key="1">
    <source>
        <dbReference type="SAM" id="MobiDB-lite"/>
    </source>
</evidence>
<feature type="chain" id="PRO_5022986499" description="Tll0287-like domain-containing protein" evidence="2">
    <location>
        <begin position="25"/>
        <end position="185"/>
    </location>
</feature>
<feature type="region of interest" description="Disordered" evidence="1">
    <location>
        <begin position="28"/>
        <end position="48"/>
    </location>
</feature>
<keyword evidence="5" id="KW-1185">Reference proteome</keyword>
<gene>
    <name evidence="4" type="ORF">Pan54_41230</name>
</gene>
<organism evidence="4 5">
    <name type="scientific">Rubinisphaera italica</name>
    <dbReference type="NCBI Taxonomy" id="2527969"/>
    <lineage>
        <taxon>Bacteria</taxon>
        <taxon>Pseudomonadati</taxon>
        <taxon>Planctomycetota</taxon>
        <taxon>Planctomycetia</taxon>
        <taxon>Planctomycetales</taxon>
        <taxon>Planctomycetaceae</taxon>
        <taxon>Rubinisphaera</taxon>
    </lineage>
</organism>
<comment type="caution">
    <text evidence="4">The sequence shown here is derived from an EMBL/GenBank/DDBJ whole genome shotgun (WGS) entry which is preliminary data.</text>
</comment>
<accession>A0A5C5XKB0</accession>
<feature type="signal peptide" evidence="2">
    <location>
        <begin position="1"/>
        <end position="24"/>
    </location>
</feature>
<evidence type="ECO:0000313" key="4">
    <source>
        <dbReference type="EMBL" id="TWT63370.1"/>
    </source>
</evidence>
<evidence type="ECO:0000256" key="2">
    <source>
        <dbReference type="SAM" id="SignalP"/>
    </source>
</evidence>
<sequence length="185" mass="20344" precursor="true">MKALITGCFAAFLMVCIAVGLAEAEKPKNSVAKNNKQGKQPSPAAVERTRDTVKMLDDIYKQTIVLVTDKYVHDEDDFAAGSAAVELFRRVSKTGFHNVRLIDVTGEPYEPENVAKSDFEKQAVKKIKSGEGYVEDVVNKDGKSFLLAMTAVPVVMDKCIMCHPHYKDVKKGAAIGAVCYEMPIR</sequence>
<dbReference type="OrthoDB" id="5568461at2"/>
<dbReference type="EMBL" id="SJPG01000001">
    <property type="protein sequence ID" value="TWT63370.1"/>
    <property type="molecule type" value="Genomic_DNA"/>
</dbReference>
<dbReference type="Proteomes" id="UP000316095">
    <property type="component" value="Unassembled WGS sequence"/>
</dbReference>
<reference evidence="4 5" key="1">
    <citation type="submission" date="2019-02" db="EMBL/GenBank/DDBJ databases">
        <title>Deep-cultivation of Planctomycetes and their phenomic and genomic characterization uncovers novel biology.</title>
        <authorList>
            <person name="Wiegand S."/>
            <person name="Jogler M."/>
            <person name="Boedeker C."/>
            <person name="Pinto D."/>
            <person name="Vollmers J."/>
            <person name="Rivas-Marin E."/>
            <person name="Kohn T."/>
            <person name="Peeters S.H."/>
            <person name="Heuer A."/>
            <person name="Rast P."/>
            <person name="Oberbeckmann S."/>
            <person name="Bunk B."/>
            <person name="Jeske O."/>
            <person name="Meyerdierks A."/>
            <person name="Storesund J.E."/>
            <person name="Kallscheuer N."/>
            <person name="Luecker S."/>
            <person name="Lage O.M."/>
            <person name="Pohl T."/>
            <person name="Merkel B.J."/>
            <person name="Hornburger P."/>
            <person name="Mueller R.-W."/>
            <person name="Bruemmer F."/>
            <person name="Labrenz M."/>
            <person name="Spormann A.M."/>
            <person name="Op Den Camp H."/>
            <person name="Overmann J."/>
            <person name="Amann R."/>
            <person name="Jetten M.S.M."/>
            <person name="Mascher T."/>
            <person name="Medema M.H."/>
            <person name="Devos D.P."/>
            <person name="Kaster A.-K."/>
            <person name="Ovreas L."/>
            <person name="Rohde M."/>
            <person name="Galperin M.Y."/>
            <person name="Jogler C."/>
        </authorList>
    </citation>
    <scope>NUCLEOTIDE SEQUENCE [LARGE SCALE GENOMIC DNA]</scope>
    <source>
        <strain evidence="4 5">Pan54</strain>
    </source>
</reference>
<name>A0A5C5XKB0_9PLAN</name>
<evidence type="ECO:0000259" key="3">
    <source>
        <dbReference type="Pfam" id="PF11845"/>
    </source>
</evidence>